<evidence type="ECO:0000313" key="2">
    <source>
        <dbReference type="Proteomes" id="UP001164743"/>
    </source>
</evidence>
<protein>
    <submittedName>
        <fullName evidence="1">Uncharacterized protein</fullName>
    </submittedName>
</protein>
<dbReference type="RefSeq" id="XP_053017618.1">
    <property type="nucleotide sequence ID" value="XM_053166391.1"/>
</dbReference>
<name>A0ABY7CCH1_9BASI</name>
<gene>
    <name evidence="1" type="ORF">PtA15_2A376</name>
</gene>
<proteinExistence type="predicted"/>
<keyword evidence="2" id="KW-1185">Reference proteome</keyword>
<evidence type="ECO:0000313" key="1">
    <source>
        <dbReference type="EMBL" id="WAQ82063.1"/>
    </source>
</evidence>
<accession>A0ABY7CCH1</accession>
<reference evidence="1" key="1">
    <citation type="submission" date="2022-10" db="EMBL/GenBank/DDBJ databases">
        <title>Puccinia triticina Genome sequencing and assembly.</title>
        <authorList>
            <person name="Li C."/>
        </authorList>
    </citation>
    <scope>NUCLEOTIDE SEQUENCE</scope>
    <source>
        <strain evidence="1">Pt15</strain>
    </source>
</reference>
<organism evidence="1 2">
    <name type="scientific">Puccinia triticina</name>
    <dbReference type="NCBI Taxonomy" id="208348"/>
    <lineage>
        <taxon>Eukaryota</taxon>
        <taxon>Fungi</taxon>
        <taxon>Dikarya</taxon>
        <taxon>Basidiomycota</taxon>
        <taxon>Pucciniomycotina</taxon>
        <taxon>Pucciniomycetes</taxon>
        <taxon>Pucciniales</taxon>
        <taxon>Pucciniaceae</taxon>
        <taxon>Puccinia</taxon>
    </lineage>
</organism>
<dbReference type="GeneID" id="77807286"/>
<dbReference type="EMBL" id="CP110422">
    <property type="protein sequence ID" value="WAQ82063.1"/>
    <property type="molecule type" value="Genomic_DNA"/>
</dbReference>
<dbReference type="Proteomes" id="UP001164743">
    <property type="component" value="Chromosome 2A"/>
</dbReference>
<sequence length="148" mass="15069">MLLDERGALVGGVAAVGVVVPGAGLDLLAEPGSMDEHLVVDAGAQDSNDEANHKERKVTIRASLSSANGINASSSSDETFKGWLGSNSLCTRVPEHELGGAGRPAFSPGVTSPPASARSSIIFLAGFSPTCSLAVPHPARQLAPTVFH</sequence>